<feature type="transmembrane region" description="Helical" evidence="9">
    <location>
        <begin position="101"/>
        <end position="117"/>
    </location>
</feature>
<dbReference type="AlphaFoldDB" id="A0AAW0EA14"/>
<dbReference type="GO" id="GO:0005524">
    <property type="term" value="F:ATP binding"/>
    <property type="evidence" value="ECO:0007669"/>
    <property type="project" value="UniProtKB-KW"/>
</dbReference>
<evidence type="ECO:0000313" key="12">
    <source>
        <dbReference type="Proteomes" id="UP001383192"/>
    </source>
</evidence>
<feature type="domain" description="ABC transmembrane type-1" evidence="10">
    <location>
        <begin position="265"/>
        <end position="569"/>
    </location>
</feature>
<proteinExistence type="predicted"/>
<dbReference type="SUPFAM" id="SSF52540">
    <property type="entry name" value="P-loop containing nucleoside triphosphate hydrolases"/>
    <property type="match status" value="1"/>
</dbReference>
<keyword evidence="3 9" id="KW-0812">Transmembrane</keyword>
<evidence type="ECO:0000256" key="7">
    <source>
        <dbReference type="ARBA" id="ARBA00022989"/>
    </source>
</evidence>
<dbReference type="InterPro" id="IPR027417">
    <property type="entry name" value="P-loop_NTPase"/>
</dbReference>
<dbReference type="Gene3D" id="3.40.50.300">
    <property type="entry name" value="P-loop containing nucleotide triphosphate hydrolases"/>
    <property type="match status" value="1"/>
</dbReference>
<comment type="caution">
    <text evidence="11">The sequence shown here is derived from an EMBL/GenBank/DDBJ whole genome shotgun (WGS) entry which is preliminary data.</text>
</comment>
<feature type="transmembrane region" description="Helical" evidence="9">
    <location>
        <begin position="252"/>
        <end position="272"/>
    </location>
</feature>
<name>A0AAW0EA14_9AGAR</name>
<evidence type="ECO:0000256" key="2">
    <source>
        <dbReference type="ARBA" id="ARBA00022448"/>
    </source>
</evidence>
<dbReference type="GO" id="GO:0016020">
    <property type="term" value="C:membrane"/>
    <property type="evidence" value="ECO:0007669"/>
    <property type="project" value="InterPro"/>
</dbReference>
<dbReference type="InterPro" id="IPR011527">
    <property type="entry name" value="ABC1_TM_dom"/>
</dbReference>
<dbReference type="InterPro" id="IPR050173">
    <property type="entry name" value="ABC_transporter_C-like"/>
</dbReference>
<dbReference type="InterPro" id="IPR044746">
    <property type="entry name" value="ABCC_6TM_D1"/>
</dbReference>
<dbReference type="Gene3D" id="1.20.1560.10">
    <property type="entry name" value="ABC transporter type 1, transmembrane domain"/>
    <property type="match status" value="1"/>
</dbReference>
<evidence type="ECO:0000256" key="8">
    <source>
        <dbReference type="ARBA" id="ARBA00023136"/>
    </source>
</evidence>
<feature type="transmembrane region" description="Helical" evidence="9">
    <location>
        <begin position="407"/>
        <end position="424"/>
    </location>
</feature>
<keyword evidence="4" id="KW-0677">Repeat</keyword>
<dbReference type="PANTHER" id="PTHR24223">
    <property type="entry name" value="ATP-BINDING CASSETTE SUB-FAMILY C"/>
    <property type="match status" value="1"/>
</dbReference>
<sequence>MSSSNCRDDEGWATVSPLREFDLTPCFEEGILLSSFYTVLFIIAAVRSIILYRTGALERSTKSHWILQGKIVILVLAFLASIVNLALVLSSGKRVAIPQSYALEPLSLLAAISLTHANHSRTRRSSSTLLIYWPLYTIAVVIWGRTLLLKAPVDLRLPFALKCTTCVLGLLAFALECISPDVGLQPKDGVHHEHPTLTANVFSIWTFGWMTPLMKKGASQVVTEEDLPDVSPKDECENLEKRLQEALQKHSLWKSLFIAYGGPYAFAALLKFIQDALAFLQPQLLRWLLAYISTYQSARLWSSDLQKPSPMEGFAIAALMLLASAAQTILLNQYFQRAFETGMRIRAGLVSVIYNKALALSNDELGRASGDIVNLMSVDATRLQDFCQFGLISISDYLGIHQFVQPSWLACFVGVAIMIFSIPLNTRTLINYEKVYLANIVIVMARVMKKMQQKQMKNRDRRTRLMSELLANIKSIKLYAWEFTFMRKILQTRNEQELVMLKKLGVVTSFNTMLWSGIPLLVAFSSFAVAAATSDKPLTADVIFPAISLFLLLQFPLAMFSQVTSNIIESIVSLQRISQFLKAEELQTDARQVVQKSRLQRGDEVLVIKDGEFSWSKTSANPTLEDVNLTVRKGELVGVLGRVGSGKVWV</sequence>
<dbReference type="InterPro" id="IPR036640">
    <property type="entry name" value="ABC1_TM_sf"/>
</dbReference>
<evidence type="ECO:0000259" key="10">
    <source>
        <dbReference type="PROSITE" id="PS50929"/>
    </source>
</evidence>
<feature type="transmembrane region" description="Helical" evidence="9">
    <location>
        <begin position="510"/>
        <end position="530"/>
    </location>
</feature>
<dbReference type="Proteomes" id="UP001383192">
    <property type="component" value="Unassembled WGS sequence"/>
</dbReference>
<dbReference type="Pfam" id="PF24357">
    <property type="entry name" value="TMD0_ABC"/>
    <property type="match status" value="1"/>
</dbReference>
<feature type="transmembrane region" description="Helical" evidence="9">
    <location>
        <begin position="129"/>
        <end position="148"/>
    </location>
</feature>
<dbReference type="CDD" id="cd18579">
    <property type="entry name" value="ABC_6TM_ABCC_D1"/>
    <property type="match status" value="1"/>
</dbReference>
<dbReference type="GO" id="GO:0140359">
    <property type="term" value="F:ABC-type transporter activity"/>
    <property type="evidence" value="ECO:0007669"/>
    <property type="project" value="InterPro"/>
</dbReference>
<reference evidence="11 12" key="1">
    <citation type="submission" date="2024-01" db="EMBL/GenBank/DDBJ databases">
        <title>A draft genome for a cacao thread blight-causing isolate of Paramarasmius palmivorus.</title>
        <authorList>
            <person name="Baruah I.K."/>
            <person name="Bukari Y."/>
            <person name="Amoako-Attah I."/>
            <person name="Meinhardt L.W."/>
            <person name="Bailey B.A."/>
            <person name="Cohen S.P."/>
        </authorList>
    </citation>
    <scope>NUCLEOTIDE SEQUENCE [LARGE SCALE GENOMIC DNA]</scope>
    <source>
        <strain evidence="11 12">GH-12</strain>
    </source>
</reference>
<feature type="transmembrane region" description="Helical" evidence="9">
    <location>
        <begin position="430"/>
        <end position="448"/>
    </location>
</feature>
<gene>
    <name evidence="11" type="ORF">VNI00_000860</name>
</gene>
<protein>
    <recommendedName>
        <fullName evidence="10">ABC transmembrane type-1 domain-containing protein</fullName>
    </recommendedName>
</protein>
<evidence type="ECO:0000256" key="1">
    <source>
        <dbReference type="ARBA" id="ARBA00004127"/>
    </source>
</evidence>
<organism evidence="11 12">
    <name type="scientific">Paramarasmius palmivorus</name>
    <dbReference type="NCBI Taxonomy" id="297713"/>
    <lineage>
        <taxon>Eukaryota</taxon>
        <taxon>Fungi</taxon>
        <taxon>Dikarya</taxon>
        <taxon>Basidiomycota</taxon>
        <taxon>Agaricomycotina</taxon>
        <taxon>Agaricomycetes</taxon>
        <taxon>Agaricomycetidae</taxon>
        <taxon>Agaricales</taxon>
        <taxon>Marasmiineae</taxon>
        <taxon>Marasmiaceae</taxon>
        <taxon>Paramarasmius</taxon>
    </lineage>
</organism>
<dbReference type="InterPro" id="IPR056227">
    <property type="entry name" value="TMD0_ABC"/>
</dbReference>
<evidence type="ECO:0000256" key="9">
    <source>
        <dbReference type="SAM" id="Phobius"/>
    </source>
</evidence>
<evidence type="ECO:0000256" key="4">
    <source>
        <dbReference type="ARBA" id="ARBA00022737"/>
    </source>
</evidence>
<evidence type="ECO:0000256" key="3">
    <source>
        <dbReference type="ARBA" id="ARBA00022692"/>
    </source>
</evidence>
<keyword evidence="8 9" id="KW-0472">Membrane</keyword>
<keyword evidence="6" id="KW-0067">ATP-binding</keyword>
<feature type="transmembrane region" description="Helical" evidence="9">
    <location>
        <begin position="542"/>
        <end position="560"/>
    </location>
</feature>
<keyword evidence="7 9" id="KW-1133">Transmembrane helix</keyword>
<keyword evidence="12" id="KW-1185">Reference proteome</keyword>
<accession>A0AAW0EA14</accession>
<keyword evidence="2" id="KW-0813">Transport</keyword>
<dbReference type="PROSITE" id="PS50929">
    <property type="entry name" value="ABC_TM1F"/>
    <property type="match status" value="1"/>
</dbReference>
<dbReference type="SUPFAM" id="SSF90123">
    <property type="entry name" value="ABC transporter transmembrane region"/>
    <property type="match status" value="1"/>
</dbReference>
<feature type="transmembrane region" description="Helical" evidence="9">
    <location>
        <begin position="71"/>
        <end position="89"/>
    </location>
</feature>
<feature type="transmembrane region" description="Helical" evidence="9">
    <location>
        <begin position="314"/>
        <end position="335"/>
    </location>
</feature>
<dbReference type="GO" id="GO:0012505">
    <property type="term" value="C:endomembrane system"/>
    <property type="evidence" value="ECO:0007669"/>
    <property type="project" value="UniProtKB-SubCell"/>
</dbReference>
<dbReference type="EMBL" id="JAYKXP010000002">
    <property type="protein sequence ID" value="KAK7061124.1"/>
    <property type="molecule type" value="Genomic_DNA"/>
</dbReference>
<dbReference type="Pfam" id="PF00664">
    <property type="entry name" value="ABC_membrane"/>
    <property type="match status" value="1"/>
</dbReference>
<evidence type="ECO:0000256" key="6">
    <source>
        <dbReference type="ARBA" id="ARBA00022840"/>
    </source>
</evidence>
<dbReference type="PANTHER" id="PTHR24223:SF443">
    <property type="entry name" value="MULTIDRUG-RESISTANCE LIKE PROTEIN 1, ISOFORM I"/>
    <property type="match status" value="1"/>
</dbReference>
<comment type="subcellular location">
    <subcellularLocation>
        <location evidence="1">Endomembrane system</location>
        <topology evidence="1">Multi-pass membrane protein</topology>
    </subcellularLocation>
</comment>
<feature type="transmembrane region" description="Helical" evidence="9">
    <location>
        <begin position="31"/>
        <end position="50"/>
    </location>
</feature>
<evidence type="ECO:0000313" key="11">
    <source>
        <dbReference type="EMBL" id="KAK7061124.1"/>
    </source>
</evidence>
<keyword evidence="5" id="KW-0547">Nucleotide-binding</keyword>
<evidence type="ECO:0000256" key="5">
    <source>
        <dbReference type="ARBA" id="ARBA00022741"/>
    </source>
</evidence>